<reference evidence="8" key="4">
    <citation type="submission" date="2024-05" db="EMBL/GenBank/DDBJ databases">
        <authorList>
            <person name="Sun Q."/>
            <person name="Zhou Y."/>
        </authorList>
    </citation>
    <scope>NUCLEOTIDE SEQUENCE</scope>
    <source>
        <strain evidence="8">CGMCC 1.15931</strain>
    </source>
</reference>
<comment type="subcellular location">
    <subcellularLocation>
        <location evidence="1">Periplasm</location>
    </subcellularLocation>
</comment>
<dbReference type="SUPFAM" id="SSF53850">
    <property type="entry name" value="Periplasmic binding protein-like II"/>
    <property type="match status" value="1"/>
</dbReference>
<name>A0A6I3SU74_9BURK</name>
<dbReference type="Gene3D" id="3.40.190.10">
    <property type="entry name" value="Periplasmic binding protein-like II"/>
    <property type="match status" value="2"/>
</dbReference>
<evidence type="ECO:0000256" key="3">
    <source>
        <dbReference type="ARBA" id="ARBA00022448"/>
    </source>
</evidence>
<evidence type="ECO:0000313" key="8">
    <source>
        <dbReference type="EMBL" id="GGB94393.1"/>
    </source>
</evidence>
<reference evidence="8" key="1">
    <citation type="journal article" date="2014" name="Int. J. Syst. Evol. Microbiol.">
        <title>Complete genome of a new Firmicutes species belonging to the dominant human colonic microbiota ('Ruminococcus bicirculans') reveals two chromosomes and a selective capacity to utilize plant glucans.</title>
        <authorList>
            <consortium name="NISC Comparative Sequencing Program"/>
            <person name="Wegmann U."/>
            <person name="Louis P."/>
            <person name="Goesmann A."/>
            <person name="Henrissat B."/>
            <person name="Duncan S.H."/>
            <person name="Flint H.J."/>
        </authorList>
    </citation>
    <scope>NUCLEOTIDE SEQUENCE</scope>
    <source>
        <strain evidence="8">CGMCC 1.15931</strain>
    </source>
</reference>
<dbReference type="PANTHER" id="PTHR43649">
    <property type="entry name" value="ARABINOSE-BINDING PROTEIN-RELATED"/>
    <property type="match status" value="1"/>
</dbReference>
<evidence type="ECO:0000313" key="11">
    <source>
        <dbReference type="Proteomes" id="UP000622638"/>
    </source>
</evidence>
<evidence type="ECO:0000256" key="6">
    <source>
        <dbReference type="ARBA" id="ARBA00049753"/>
    </source>
</evidence>
<dbReference type="GO" id="GO:0042597">
    <property type="term" value="C:periplasmic space"/>
    <property type="evidence" value="ECO:0007669"/>
    <property type="project" value="UniProtKB-SubCell"/>
</dbReference>
<feature type="chain" id="PRO_5026072712" description="Probable sugar-binding periplasmic protein" evidence="7">
    <location>
        <begin position="23"/>
        <end position="417"/>
    </location>
</feature>
<keyword evidence="4 7" id="KW-0732">Signal</keyword>
<proteinExistence type="inferred from homology"/>
<dbReference type="Proteomes" id="UP000430634">
    <property type="component" value="Unassembled WGS sequence"/>
</dbReference>
<feature type="signal peptide" evidence="7">
    <location>
        <begin position="1"/>
        <end position="22"/>
    </location>
</feature>
<dbReference type="EMBL" id="BMKG01000005">
    <property type="protein sequence ID" value="GGB94393.1"/>
    <property type="molecule type" value="Genomic_DNA"/>
</dbReference>
<sequence length="417" mass="45774">MPLRKALAALCLTVCCGGAAMAREQSLQVLHWWKSTSERKAVDLIAQRLGEQDIGWRDGMIPSGSGVGAGIVLRSRMLAKDAPEVAQLNGIVIRDWARLNLLLELDTVAAAGHWNKLLLPTVASTIQYDGHVYAAPLGIHRINTLFYNRKLLARVGQPVPTTWQEFERVAARLQQAGIVPLAQSSEPWQVATLFETLVLAEGVDLYRNLFQKRSAAAYADPRLAAALARLRSTKRWMGSPIQERRWEGSVREVAENRAAMMVMGDWAKGELVVRGLAVDEDFGCAASPGTARYHLYNIDTLSMLGTHPELRPAQEKLAALALSPAVQADYNHIKGSIPVLRNPALAKMDACARASWKLFASSAEAQVPSLVHRMATDEIVRDAIVAEVHRFFLDDSVTVADAQRRLGTIASTFTKTK</sequence>
<keyword evidence="11" id="KW-1185">Reference proteome</keyword>
<reference evidence="11" key="2">
    <citation type="journal article" date="2019" name="Int. J. Syst. Evol. Microbiol.">
        <title>The Global Catalogue of Microorganisms (GCM) 10K type strain sequencing project: providing services to taxonomists for standard genome sequencing and annotation.</title>
        <authorList>
            <consortium name="The Broad Institute Genomics Platform"/>
            <consortium name="The Broad Institute Genome Sequencing Center for Infectious Disease"/>
            <person name="Wu L."/>
            <person name="Ma J."/>
        </authorList>
    </citation>
    <scope>NUCLEOTIDE SEQUENCE [LARGE SCALE GENOMIC DNA]</scope>
    <source>
        <strain evidence="11">CGMCC 1.15931</strain>
    </source>
</reference>
<dbReference type="RefSeq" id="WP_155469531.1">
    <property type="nucleotide sequence ID" value="NZ_BMKG01000005.1"/>
</dbReference>
<gene>
    <name evidence="8" type="ORF">GCM10011572_15440</name>
    <name evidence="9" type="ORF">GM672_05535</name>
</gene>
<accession>A0A6I3SU74</accession>
<dbReference type="Pfam" id="PF01547">
    <property type="entry name" value="SBP_bac_1"/>
    <property type="match status" value="1"/>
</dbReference>
<organism evidence="9 10">
    <name type="scientific">Pseudoduganella buxea</name>
    <dbReference type="NCBI Taxonomy" id="1949069"/>
    <lineage>
        <taxon>Bacteria</taxon>
        <taxon>Pseudomonadati</taxon>
        <taxon>Pseudomonadota</taxon>
        <taxon>Betaproteobacteria</taxon>
        <taxon>Burkholderiales</taxon>
        <taxon>Oxalobacteraceae</taxon>
        <taxon>Telluria group</taxon>
        <taxon>Pseudoduganella</taxon>
    </lineage>
</organism>
<dbReference type="InterPro" id="IPR050490">
    <property type="entry name" value="Bact_solute-bd_prot1"/>
</dbReference>
<evidence type="ECO:0000256" key="4">
    <source>
        <dbReference type="ARBA" id="ARBA00022729"/>
    </source>
</evidence>
<evidence type="ECO:0000256" key="7">
    <source>
        <dbReference type="SAM" id="SignalP"/>
    </source>
</evidence>
<dbReference type="AlphaFoldDB" id="A0A6I3SU74"/>
<protein>
    <recommendedName>
        <fullName evidence="6">Probable sugar-binding periplasmic protein</fullName>
    </recommendedName>
</protein>
<dbReference type="PANTHER" id="PTHR43649:SF28">
    <property type="entry name" value="BINDING PROTEIN COMPONENT OF ABC SUGAR TRANSPORTER-RELATED"/>
    <property type="match status" value="1"/>
</dbReference>
<dbReference type="EMBL" id="WNKZ01000009">
    <property type="protein sequence ID" value="MTV52195.1"/>
    <property type="molecule type" value="Genomic_DNA"/>
</dbReference>
<evidence type="ECO:0000256" key="2">
    <source>
        <dbReference type="ARBA" id="ARBA00008520"/>
    </source>
</evidence>
<comment type="caution">
    <text evidence="9">The sequence shown here is derived from an EMBL/GenBank/DDBJ whole genome shotgun (WGS) entry which is preliminary data.</text>
</comment>
<comment type="similarity">
    <text evidence="2">Belongs to the bacterial solute-binding protein 1 family.</text>
</comment>
<evidence type="ECO:0000256" key="1">
    <source>
        <dbReference type="ARBA" id="ARBA00004418"/>
    </source>
</evidence>
<dbReference type="InterPro" id="IPR006059">
    <property type="entry name" value="SBP"/>
</dbReference>
<reference evidence="9 10" key="3">
    <citation type="submission" date="2019-11" db="EMBL/GenBank/DDBJ databases">
        <title>Type strains purchased from KCTC, JCM and DSMZ.</title>
        <authorList>
            <person name="Lu H."/>
        </authorList>
    </citation>
    <scope>NUCLEOTIDE SEQUENCE [LARGE SCALE GENOMIC DNA]</scope>
    <source>
        <strain evidence="9 10">KCTC 52429</strain>
    </source>
</reference>
<comment type="function">
    <text evidence="5">Part of a binding-protein-dependent transport system for a sugar.</text>
</comment>
<dbReference type="OrthoDB" id="5580590at2"/>
<dbReference type="Proteomes" id="UP000622638">
    <property type="component" value="Unassembled WGS sequence"/>
</dbReference>
<keyword evidence="3" id="KW-0813">Transport</keyword>
<evidence type="ECO:0000313" key="9">
    <source>
        <dbReference type="EMBL" id="MTV52195.1"/>
    </source>
</evidence>
<evidence type="ECO:0000256" key="5">
    <source>
        <dbReference type="ARBA" id="ARBA00049629"/>
    </source>
</evidence>
<evidence type="ECO:0000313" key="10">
    <source>
        <dbReference type="Proteomes" id="UP000430634"/>
    </source>
</evidence>